<gene>
    <name evidence="1" type="ORF">ECXG_04419</name>
</gene>
<dbReference type="RefSeq" id="WP_001612675.1">
    <property type="nucleotide sequence ID" value="NZ_ADIZ01000013.1"/>
</dbReference>
<evidence type="ECO:0000313" key="2">
    <source>
        <dbReference type="Proteomes" id="UP000193942"/>
    </source>
</evidence>
<sequence>MRNLFEQWPLFKPNTPGNSNYFPDNLSITDMVCWFDNNAKKLLDVIKKTKNHEQKQMFIQHLTSTLYNNKVLNNPYHLEPQKISNEQIALPIINILYDNSDVFHKESILFFSQLFIKNIELFDINSPEDLMIFDSPDASSIFDTQGYLSTYHVQPDLLDYKNKIIILLVKFLNHINETNSKYNTAEKKDFYNKLLAPLRHINNDGNKILILNYLITNIFTSTNSNPDGLLFNAILDIAHNSVHRGYLNQHSLIRHRCVQHALINIISKQTDIDLKIKWIKDIVLVLKLQHDDLSKCVSPLIFAIESIKTTSINDTTIKTSSQILKLHNYMEMCYTLFDSYPNLITECNDLFTDCISIVTQYDLRGYFSRLFEMIEITDNETKKNTTAFLISRIESRHLYQPKIAAQSLKLLLNTDIPYAYSSLPTLLNILQKTVYEPGHLELLDKVLKLCAKNIQASEFDSLLELLKIYGNETTAHFILLREIVGYTIDNENNKIRDRIKLILNHISHNNLPDDEQTLYAIACLFQTFPEFVYEYQQILLTISEIARRNNFIAILDTLDRS</sequence>
<name>A0A1X3J461_ECOLX</name>
<reference evidence="1 2" key="1">
    <citation type="submission" date="2010-04" db="EMBL/GenBank/DDBJ databases">
        <title>The Genome Sequence of Escherichia coli TA447.</title>
        <authorList>
            <consortium name="The Broad Institute Genome Sequencing Platform"/>
            <consortium name="The Broad Institute Genome Sequencing Center for Infectious Disease"/>
            <person name="Feldgarden M."/>
            <person name="Gordon D.M."/>
            <person name="Johnson J.R."/>
            <person name="Johnston B.D."/>
            <person name="Young S."/>
            <person name="Zeng Q."/>
            <person name="Koehrsen M."/>
            <person name="Alvarado L."/>
            <person name="Berlin A.M."/>
            <person name="Borenstein D."/>
            <person name="Chapman S.B."/>
            <person name="Chen Z."/>
            <person name="Engels R."/>
            <person name="Freedman E."/>
            <person name="Gellesch M."/>
            <person name="Goldberg J."/>
            <person name="Griggs A."/>
            <person name="Gujja S."/>
            <person name="Heilman E.R."/>
            <person name="Heiman D.I."/>
            <person name="Hepburn T.A."/>
            <person name="Howarth C."/>
            <person name="Jen D."/>
            <person name="Larson L."/>
            <person name="Mehta T."/>
            <person name="Park D."/>
            <person name="Pearson M."/>
            <person name="Richards J."/>
            <person name="Roberts A."/>
            <person name="Saif S."/>
            <person name="Shea T.D."/>
            <person name="Shenoy N."/>
            <person name="Sisk P."/>
            <person name="Stolte C."/>
            <person name="Sykes S.N."/>
            <person name="Walk T."/>
            <person name="White J."/>
            <person name="Yandava C."/>
            <person name="Haas B."/>
            <person name="Henn M.R."/>
            <person name="Nusbaum C."/>
            <person name="Birren B."/>
        </authorList>
    </citation>
    <scope>NUCLEOTIDE SEQUENCE [LARGE SCALE GENOMIC DNA]</scope>
    <source>
        <strain evidence="1 2">TA447</strain>
    </source>
</reference>
<proteinExistence type="predicted"/>
<dbReference type="EMBL" id="ADIZ01000013">
    <property type="protein sequence ID" value="OSK95977.1"/>
    <property type="molecule type" value="Genomic_DNA"/>
</dbReference>
<accession>A0A1X3J461</accession>
<organism evidence="1 2">
    <name type="scientific">Escherichia coli TA447</name>
    <dbReference type="NCBI Taxonomy" id="656447"/>
    <lineage>
        <taxon>Bacteria</taxon>
        <taxon>Pseudomonadati</taxon>
        <taxon>Pseudomonadota</taxon>
        <taxon>Gammaproteobacteria</taxon>
        <taxon>Enterobacterales</taxon>
        <taxon>Enterobacteriaceae</taxon>
        <taxon>Escherichia</taxon>
    </lineage>
</organism>
<comment type="caution">
    <text evidence="1">The sequence shown here is derived from an EMBL/GenBank/DDBJ whole genome shotgun (WGS) entry which is preliminary data.</text>
</comment>
<evidence type="ECO:0000313" key="1">
    <source>
        <dbReference type="EMBL" id="OSK95977.1"/>
    </source>
</evidence>
<dbReference type="Proteomes" id="UP000193942">
    <property type="component" value="Unassembled WGS sequence"/>
</dbReference>
<dbReference type="AlphaFoldDB" id="A0A1X3J461"/>
<protein>
    <submittedName>
        <fullName evidence="1">Uncharacterized protein</fullName>
    </submittedName>
</protein>